<name>A0A9Q1IVR7_SYNKA</name>
<dbReference type="AlphaFoldDB" id="A0A9Q1IVR7"/>
<sequence>MPSATPANQRRRGGLSECAGGGRAGPRATVRWQAGAGIEGPLAPRRTLTLGGLSSPHGEDTLTLTRLGEADSPGRGTAGSTSRFSGPRVDDKLATFVSTDTPTTRLKGTVSRGVKKVL</sequence>
<protein>
    <submittedName>
        <fullName evidence="2">Uncharacterized protein</fullName>
    </submittedName>
</protein>
<proteinExistence type="predicted"/>
<reference evidence="2" key="1">
    <citation type="journal article" date="2023" name="Science">
        <title>Genome structures resolve the early diversification of teleost fishes.</title>
        <authorList>
            <person name="Parey E."/>
            <person name="Louis A."/>
            <person name="Montfort J."/>
            <person name="Bouchez O."/>
            <person name="Roques C."/>
            <person name="Iampietro C."/>
            <person name="Lluch J."/>
            <person name="Castinel A."/>
            <person name="Donnadieu C."/>
            <person name="Desvignes T."/>
            <person name="Floi Bucao C."/>
            <person name="Jouanno E."/>
            <person name="Wen M."/>
            <person name="Mejri S."/>
            <person name="Dirks R."/>
            <person name="Jansen H."/>
            <person name="Henkel C."/>
            <person name="Chen W.J."/>
            <person name="Zahm M."/>
            <person name="Cabau C."/>
            <person name="Klopp C."/>
            <person name="Thompson A.W."/>
            <person name="Robinson-Rechavi M."/>
            <person name="Braasch I."/>
            <person name="Lecointre G."/>
            <person name="Bobe J."/>
            <person name="Postlethwait J.H."/>
            <person name="Berthelot C."/>
            <person name="Roest Crollius H."/>
            <person name="Guiguen Y."/>
        </authorList>
    </citation>
    <scope>NUCLEOTIDE SEQUENCE</scope>
    <source>
        <strain evidence="2">WJC10195</strain>
    </source>
</reference>
<evidence type="ECO:0000313" key="3">
    <source>
        <dbReference type="Proteomes" id="UP001152622"/>
    </source>
</evidence>
<accession>A0A9Q1IVR7</accession>
<organism evidence="2 3">
    <name type="scientific">Synaphobranchus kaupii</name>
    <name type="common">Kaup's arrowtooth eel</name>
    <dbReference type="NCBI Taxonomy" id="118154"/>
    <lineage>
        <taxon>Eukaryota</taxon>
        <taxon>Metazoa</taxon>
        <taxon>Chordata</taxon>
        <taxon>Craniata</taxon>
        <taxon>Vertebrata</taxon>
        <taxon>Euteleostomi</taxon>
        <taxon>Actinopterygii</taxon>
        <taxon>Neopterygii</taxon>
        <taxon>Teleostei</taxon>
        <taxon>Anguilliformes</taxon>
        <taxon>Synaphobranchidae</taxon>
        <taxon>Synaphobranchus</taxon>
    </lineage>
</organism>
<dbReference type="EMBL" id="JAINUF010000007">
    <property type="protein sequence ID" value="KAJ8354814.1"/>
    <property type="molecule type" value="Genomic_DNA"/>
</dbReference>
<keyword evidence="3" id="KW-1185">Reference proteome</keyword>
<dbReference type="Proteomes" id="UP001152622">
    <property type="component" value="Chromosome 7"/>
</dbReference>
<feature type="region of interest" description="Disordered" evidence="1">
    <location>
        <begin position="1"/>
        <end position="90"/>
    </location>
</feature>
<evidence type="ECO:0000313" key="2">
    <source>
        <dbReference type="EMBL" id="KAJ8354814.1"/>
    </source>
</evidence>
<gene>
    <name evidence="2" type="ORF">SKAU_G00223810</name>
</gene>
<evidence type="ECO:0000256" key="1">
    <source>
        <dbReference type="SAM" id="MobiDB-lite"/>
    </source>
</evidence>
<comment type="caution">
    <text evidence="2">The sequence shown here is derived from an EMBL/GenBank/DDBJ whole genome shotgun (WGS) entry which is preliminary data.</text>
</comment>